<gene>
    <name evidence="10" type="ORF">AWM70_09190</name>
</gene>
<dbReference type="EMBL" id="CP014167">
    <property type="protein sequence ID" value="ANS74745.1"/>
    <property type="molecule type" value="Genomic_DNA"/>
</dbReference>
<dbReference type="Gene3D" id="1.10.3730.20">
    <property type="match status" value="1"/>
</dbReference>
<dbReference type="Pfam" id="PF00892">
    <property type="entry name" value="EamA"/>
    <property type="match status" value="2"/>
</dbReference>
<name>A0A1B1MZZ3_9BACL</name>
<feature type="transmembrane region" description="Helical" evidence="8">
    <location>
        <begin position="112"/>
        <end position="131"/>
    </location>
</feature>
<dbReference type="InterPro" id="IPR050638">
    <property type="entry name" value="AA-Vitamin_Transporters"/>
</dbReference>
<feature type="domain" description="EamA" evidence="9">
    <location>
        <begin position="25"/>
        <end position="155"/>
    </location>
</feature>
<feature type="transmembrane region" description="Helical" evidence="8">
    <location>
        <begin position="20"/>
        <end position="39"/>
    </location>
</feature>
<dbReference type="STRING" id="1462996.AWM70_09190"/>
<keyword evidence="6 8" id="KW-0472">Membrane</keyword>
<feature type="transmembrane region" description="Helical" evidence="8">
    <location>
        <begin position="259"/>
        <end position="278"/>
    </location>
</feature>
<evidence type="ECO:0000256" key="4">
    <source>
        <dbReference type="ARBA" id="ARBA00022692"/>
    </source>
</evidence>
<feature type="transmembrane region" description="Helical" evidence="8">
    <location>
        <begin position="51"/>
        <end position="71"/>
    </location>
</feature>
<organism evidence="10 11">
    <name type="scientific">Paenibacillus yonginensis</name>
    <dbReference type="NCBI Taxonomy" id="1462996"/>
    <lineage>
        <taxon>Bacteria</taxon>
        <taxon>Bacillati</taxon>
        <taxon>Bacillota</taxon>
        <taxon>Bacilli</taxon>
        <taxon>Bacillales</taxon>
        <taxon>Paenibacillaceae</taxon>
        <taxon>Paenibacillus</taxon>
    </lineage>
</organism>
<dbReference type="GO" id="GO:0005886">
    <property type="term" value="C:plasma membrane"/>
    <property type="evidence" value="ECO:0007669"/>
    <property type="project" value="UniProtKB-SubCell"/>
</dbReference>
<dbReference type="RefSeq" id="WP_068695702.1">
    <property type="nucleotide sequence ID" value="NZ_CP014167.1"/>
</dbReference>
<evidence type="ECO:0000256" key="2">
    <source>
        <dbReference type="ARBA" id="ARBA00007362"/>
    </source>
</evidence>
<keyword evidence="3" id="KW-1003">Cell membrane</keyword>
<reference evidence="10 11" key="1">
    <citation type="submission" date="2016-01" db="EMBL/GenBank/DDBJ databases">
        <title>Complete Genome Sequence of Paenibacillus yonginensis DCY84, a novel Plant Growth-Promoting Bacteria with Elicitation of Induced Systemic Resistance.</title>
        <authorList>
            <person name="Kim Y.J."/>
            <person name="Yang D.C."/>
            <person name="Sukweenadhi J."/>
        </authorList>
    </citation>
    <scope>NUCLEOTIDE SEQUENCE [LARGE SCALE GENOMIC DNA]</scope>
    <source>
        <strain evidence="10 11">DCY84</strain>
    </source>
</reference>
<dbReference type="Proteomes" id="UP000092573">
    <property type="component" value="Chromosome"/>
</dbReference>
<keyword evidence="5 8" id="KW-1133">Transmembrane helix</keyword>
<feature type="transmembrane region" description="Helical" evidence="8">
    <location>
        <begin position="166"/>
        <end position="184"/>
    </location>
</feature>
<dbReference type="KEGG" id="pyg:AWM70_09190"/>
<dbReference type="OrthoDB" id="9805239at2"/>
<dbReference type="PANTHER" id="PTHR32322">
    <property type="entry name" value="INNER MEMBRANE TRANSPORTER"/>
    <property type="match status" value="1"/>
</dbReference>
<dbReference type="AlphaFoldDB" id="A0A1B1MZZ3"/>
<feature type="compositionally biased region" description="Basic and acidic residues" evidence="7">
    <location>
        <begin position="310"/>
        <end position="325"/>
    </location>
</feature>
<evidence type="ECO:0000313" key="10">
    <source>
        <dbReference type="EMBL" id="ANS74745.1"/>
    </source>
</evidence>
<sequence>MNRLTEGAKIQTVKVRKTAFNFHLAAAVIAVLLWSTSFVGTKLAYQSFPPLTVGAARFAVASVILGALLVLRKEFYWPPLQDLGWMVLSGLLGITLYFSLENIGLGWTSASSAALIVASYPAITLLLEFIFFRIITSWIKGLGIITAIAGVYVVTGGSVDGGIHSVKGNLILVAAGVVFAAYNFSTRKVVGKYSMVTVSFYQNVSGTLSFIPLAWFEHKQWVGPNAQAVWMIVYLGLFCSVAAFMLYNYGLRRLHSGTAVALLNLVPVFGVLFSSMFLHEALHATDWIGGFIILAGVILSVTEKRKKPGSRRDQGESPDSRRGTL</sequence>
<accession>A0A1B1MZZ3</accession>
<protein>
    <submittedName>
        <fullName evidence="10">Multidrug ABC transporter permease</fullName>
    </submittedName>
</protein>
<feature type="domain" description="EamA" evidence="9">
    <location>
        <begin position="167"/>
        <end position="301"/>
    </location>
</feature>
<evidence type="ECO:0000256" key="1">
    <source>
        <dbReference type="ARBA" id="ARBA00004651"/>
    </source>
</evidence>
<proteinExistence type="inferred from homology"/>
<comment type="subcellular location">
    <subcellularLocation>
        <location evidence="1">Cell membrane</location>
        <topology evidence="1">Multi-pass membrane protein</topology>
    </subcellularLocation>
</comment>
<dbReference type="SUPFAM" id="SSF103481">
    <property type="entry name" value="Multidrug resistance efflux transporter EmrE"/>
    <property type="match status" value="2"/>
</dbReference>
<keyword evidence="11" id="KW-1185">Reference proteome</keyword>
<dbReference type="InterPro" id="IPR000620">
    <property type="entry name" value="EamA_dom"/>
</dbReference>
<evidence type="ECO:0000256" key="6">
    <source>
        <dbReference type="ARBA" id="ARBA00023136"/>
    </source>
</evidence>
<evidence type="ECO:0000313" key="11">
    <source>
        <dbReference type="Proteomes" id="UP000092573"/>
    </source>
</evidence>
<feature type="region of interest" description="Disordered" evidence="7">
    <location>
        <begin position="306"/>
        <end position="325"/>
    </location>
</feature>
<feature type="transmembrane region" description="Helical" evidence="8">
    <location>
        <begin position="284"/>
        <end position="302"/>
    </location>
</feature>
<comment type="similarity">
    <text evidence="2">Belongs to the EamA transporter family.</text>
</comment>
<dbReference type="InterPro" id="IPR037185">
    <property type="entry name" value="EmrE-like"/>
</dbReference>
<evidence type="ECO:0000256" key="5">
    <source>
        <dbReference type="ARBA" id="ARBA00022989"/>
    </source>
</evidence>
<keyword evidence="4 8" id="KW-0812">Transmembrane</keyword>
<evidence type="ECO:0000259" key="9">
    <source>
        <dbReference type="Pfam" id="PF00892"/>
    </source>
</evidence>
<feature type="transmembrane region" description="Helical" evidence="8">
    <location>
        <begin position="138"/>
        <end position="154"/>
    </location>
</feature>
<feature type="transmembrane region" description="Helical" evidence="8">
    <location>
        <begin position="228"/>
        <end position="247"/>
    </location>
</feature>
<feature type="transmembrane region" description="Helical" evidence="8">
    <location>
        <begin position="196"/>
        <end position="216"/>
    </location>
</feature>
<evidence type="ECO:0000256" key="8">
    <source>
        <dbReference type="SAM" id="Phobius"/>
    </source>
</evidence>
<feature type="transmembrane region" description="Helical" evidence="8">
    <location>
        <begin position="83"/>
        <end position="100"/>
    </location>
</feature>
<evidence type="ECO:0000256" key="7">
    <source>
        <dbReference type="SAM" id="MobiDB-lite"/>
    </source>
</evidence>
<dbReference type="PANTHER" id="PTHR32322:SF18">
    <property type="entry name" value="S-ADENOSYLMETHIONINE_S-ADENOSYLHOMOCYSTEINE TRANSPORTER"/>
    <property type="match status" value="1"/>
</dbReference>
<evidence type="ECO:0000256" key="3">
    <source>
        <dbReference type="ARBA" id="ARBA00022475"/>
    </source>
</evidence>